<name>A0ABT4SA71_9ACTN</name>
<dbReference type="EMBL" id="JAPNNL010000035">
    <property type="protein sequence ID" value="MDA0634102.1"/>
    <property type="molecule type" value="Genomic_DNA"/>
</dbReference>
<sequence length="44" mass="5073">MRQSLALLVYDRRYGVDTAEFADLSEFGLDHPERVYYSPAHSVP</sequence>
<accession>A0ABT4SA71</accession>
<keyword evidence="2" id="KW-1185">Reference proteome</keyword>
<protein>
    <submittedName>
        <fullName evidence="1">Uncharacterized protein</fullName>
    </submittedName>
</protein>
<evidence type="ECO:0000313" key="2">
    <source>
        <dbReference type="Proteomes" id="UP001144036"/>
    </source>
</evidence>
<reference evidence="1" key="1">
    <citation type="submission" date="2022-11" db="EMBL/GenBank/DDBJ databases">
        <title>Nonomuraea corallina sp. nov., a new species of the genus Nonomuraea isolated from sea side sediment in Thai sea.</title>
        <authorList>
            <person name="Ngamcharungchit C."/>
            <person name="Matsumoto A."/>
            <person name="Suriyachadkun C."/>
            <person name="Panbangred W."/>
            <person name="Inahashi Y."/>
            <person name="Intra B."/>
        </authorList>
    </citation>
    <scope>NUCLEOTIDE SEQUENCE</scope>
    <source>
        <strain evidence="1">MCN248</strain>
    </source>
</reference>
<proteinExistence type="predicted"/>
<evidence type="ECO:0000313" key="1">
    <source>
        <dbReference type="EMBL" id="MDA0634102.1"/>
    </source>
</evidence>
<dbReference type="Proteomes" id="UP001144036">
    <property type="component" value="Unassembled WGS sequence"/>
</dbReference>
<organism evidence="1 2">
    <name type="scientific">Nonomuraea corallina</name>
    <dbReference type="NCBI Taxonomy" id="2989783"/>
    <lineage>
        <taxon>Bacteria</taxon>
        <taxon>Bacillati</taxon>
        <taxon>Actinomycetota</taxon>
        <taxon>Actinomycetes</taxon>
        <taxon>Streptosporangiales</taxon>
        <taxon>Streptosporangiaceae</taxon>
        <taxon>Nonomuraea</taxon>
    </lineage>
</organism>
<dbReference type="RefSeq" id="WP_270154911.1">
    <property type="nucleotide sequence ID" value="NZ_JAPNNL010000035.1"/>
</dbReference>
<comment type="caution">
    <text evidence="1">The sequence shown here is derived from an EMBL/GenBank/DDBJ whole genome shotgun (WGS) entry which is preliminary data.</text>
</comment>
<gene>
    <name evidence="1" type="ORF">OUY22_11805</name>
</gene>